<feature type="region of interest" description="Disordered" evidence="1">
    <location>
        <begin position="1"/>
        <end position="59"/>
    </location>
</feature>
<protein>
    <submittedName>
        <fullName evidence="2">Uncharacterized protein</fullName>
    </submittedName>
</protein>
<accession>A0A0F9JX77</accession>
<sequence>MTRKPGSSFTKTITRGPNKGDNVSFKVAKGGKPFPTRVNRDVGRSSTLKSDVPFGKKKR</sequence>
<proteinExistence type="predicted"/>
<name>A0A0F9JX77_9ZZZZ</name>
<evidence type="ECO:0000313" key="2">
    <source>
        <dbReference type="EMBL" id="KKM74409.1"/>
    </source>
</evidence>
<dbReference type="AlphaFoldDB" id="A0A0F9JX77"/>
<comment type="caution">
    <text evidence="2">The sequence shown here is derived from an EMBL/GenBank/DDBJ whole genome shotgun (WGS) entry which is preliminary data.</text>
</comment>
<feature type="compositionally biased region" description="Polar residues" evidence="1">
    <location>
        <begin position="1"/>
        <end position="15"/>
    </location>
</feature>
<gene>
    <name evidence="2" type="ORF">LCGC14_1400700</name>
</gene>
<evidence type="ECO:0000256" key="1">
    <source>
        <dbReference type="SAM" id="MobiDB-lite"/>
    </source>
</evidence>
<organism evidence="2">
    <name type="scientific">marine sediment metagenome</name>
    <dbReference type="NCBI Taxonomy" id="412755"/>
    <lineage>
        <taxon>unclassified sequences</taxon>
        <taxon>metagenomes</taxon>
        <taxon>ecological metagenomes</taxon>
    </lineage>
</organism>
<dbReference type="EMBL" id="LAZR01009146">
    <property type="protein sequence ID" value="KKM74409.1"/>
    <property type="molecule type" value="Genomic_DNA"/>
</dbReference>
<reference evidence="2" key="1">
    <citation type="journal article" date="2015" name="Nature">
        <title>Complex archaea that bridge the gap between prokaryotes and eukaryotes.</title>
        <authorList>
            <person name="Spang A."/>
            <person name="Saw J.H."/>
            <person name="Jorgensen S.L."/>
            <person name="Zaremba-Niedzwiedzka K."/>
            <person name="Martijn J."/>
            <person name="Lind A.E."/>
            <person name="van Eijk R."/>
            <person name="Schleper C."/>
            <person name="Guy L."/>
            <person name="Ettema T.J."/>
        </authorList>
    </citation>
    <scope>NUCLEOTIDE SEQUENCE</scope>
</reference>